<dbReference type="AlphaFoldDB" id="A0A6L8KIT7"/>
<reference evidence="2 3" key="1">
    <citation type="submission" date="2019-12" db="EMBL/GenBank/DDBJ databases">
        <title>Novel species isolated from a subtropical stream in China.</title>
        <authorList>
            <person name="Lu H."/>
        </authorList>
    </citation>
    <scope>NUCLEOTIDE SEQUENCE [LARGE SCALE GENOMIC DNA]</scope>
    <source>
        <strain evidence="2 3">FT135W</strain>
    </source>
</reference>
<evidence type="ECO:0000313" key="3">
    <source>
        <dbReference type="Proteomes" id="UP000479335"/>
    </source>
</evidence>
<sequence length="204" mass="21061">MTLIELVIFMVIIGVAAAGIIGVLNIGGNHSADPVRRKQALMIAEALMEEVLLARFTFCDPNYAGAADATSQANCGGQPLVIGTPAGGRPYGNVANYAGAANTAKRSFAVSGVDVDINGRALGVNPSLATIGNASLAGITTTVTLRYLDPSVSGTLGPAGRAISSDANDIRGLRITLRTTYGTGANDYVELDAYRTRYAPNFLP</sequence>
<proteinExistence type="predicted"/>
<evidence type="ECO:0000256" key="1">
    <source>
        <dbReference type="SAM" id="Phobius"/>
    </source>
</evidence>
<keyword evidence="1" id="KW-1133">Transmembrane helix</keyword>
<accession>A0A6L8KIT7</accession>
<evidence type="ECO:0000313" key="2">
    <source>
        <dbReference type="EMBL" id="MYM26128.1"/>
    </source>
</evidence>
<keyword evidence="1" id="KW-0472">Membrane</keyword>
<comment type="caution">
    <text evidence="2">The sequence shown here is derived from an EMBL/GenBank/DDBJ whole genome shotgun (WGS) entry which is preliminary data.</text>
</comment>
<keyword evidence="3" id="KW-1185">Reference proteome</keyword>
<gene>
    <name evidence="2" type="ORF">GTP46_26200</name>
</gene>
<name>A0A6L8KIT7_9BURK</name>
<keyword evidence="1" id="KW-0812">Transmembrane</keyword>
<feature type="transmembrane region" description="Helical" evidence="1">
    <location>
        <begin position="6"/>
        <end position="28"/>
    </location>
</feature>
<protein>
    <submittedName>
        <fullName evidence="2">Type II secretion system protein</fullName>
    </submittedName>
</protein>
<dbReference type="EMBL" id="WWCN01000022">
    <property type="protein sequence ID" value="MYM26128.1"/>
    <property type="molecule type" value="Genomic_DNA"/>
</dbReference>
<dbReference type="Proteomes" id="UP000479335">
    <property type="component" value="Unassembled WGS sequence"/>
</dbReference>
<organism evidence="2 3">
    <name type="scientific">Duganella flavida</name>
    <dbReference type="NCBI Taxonomy" id="2692175"/>
    <lineage>
        <taxon>Bacteria</taxon>
        <taxon>Pseudomonadati</taxon>
        <taxon>Pseudomonadota</taxon>
        <taxon>Betaproteobacteria</taxon>
        <taxon>Burkholderiales</taxon>
        <taxon>Oxalobacteraceae</taxon>
        <taxon>Telluria group</taxon>
        <taxon>Duganella</taxon>
    </lineage>
</organism>